<accession>A0ABR3XQE8</accession>
<comment type="caution">
    <text evidence="1">The sequence shown here is derived from an EMBL/GenBank/DDBJ whole genome shotgun (WGS) entry which is preliminary data.</text>
</comment>
<dbReference type="PANTHER" id="PTHR42085:SF2">
    <property type="entry name" value="F-BOX DOMAIN-CONTAINING PROTEIN"/>
    <property type="match status" value="1"/>
</dbReference>
<gene>
    <name evidence="1" type="ORF">Daus18300_002309</name>
</gene>
<evidence type="ECO:0000313" key="1">
    <source>
        <dbReference type="EMBL" id="KAL1877955.1"/>
    </source>
</evidence>
<name>A0ABR3XQE8_9PEZI</name>
<sequence length="311" mass="34761">MPRRPVKGARARGVASPTPISSALTSAYTTEAEFDPDDPNNLAIGALTLDVPIANRRPKKGVIKTFPFMDLPSELRIKIFDYHFADVGPVVDLEPGNYFTIHKKLSVLRVCRQFYREASHVFYSSKTFRVFPIDGRYSRKKLGLLARLKPQSRAHLTSLDLRLGPGFNKPYRSWAISDLLGLQDCTNVRRLSVYVEIDPSDGIFNGWRRSSGFYEAFSQNLLEGLLQGLPSLETVQFDANRSVKRAGDMMQGLLEVVADSELDVTWGPERGWTDNDDDEIDHEPPMGPTVAIDWSLPPHAVMAALAQEVIA</sequence>
<dbReference type="InterPro" id="IPR038883">
    <property type="entry name" value="AN11006-like"/>
</dbReference>
<reference evidence="1 2" key="1">
    <citation type="journal article" date="2024" name="IMA Fungus">
        <title>IMA Genome - F19 : A genome assembly and annotation guide to empower mycologists, including annotated draft genome sequences of Ceratocystis pirilliformis, Diaporthe australafricana, Fusarium ophioides, Paecilomyces lecythidis, and Sporothrix stenoceras.</title>
        <authorList>
            <person name="Aylward J."/>
            <person name="Wilson A.M."/>
            <person name="Visagie C.M."/>
            <person name="Spraker J."/>
            <person name="Barnes I."/>
            <person name="Buitendag C."/>
            <person name="Ceriani C."/>
            <person name="Del Mar Angel L."/>
            <person name="du Plessis D."/>
            <person name="Fuchs T."/>
            <person name="Gasser K."/>
            <person name="Kramer D."/>
            <person name="Li W."/>
            <person name="Munsamy K."/>
            <person name="Piso A."/>
            <person name="Price J.L."/>
            <person name="Sonnekus B."/>
            <person name="Thomas C."/>
            <person name="van der Nest A."/>
            <person name="van Dijk A."/>
            <person name="van Heerden A."/>
            <person name="van Vuuren N."/>
            <person name="Yilmaz N."/>
            <person name="Duong T.A."/>
            <person name="van der Merwe N.A."/>
            <person name="Wingfield M.J."/>
            <person name="Wingfield B.D."/>
        </authorList>
    </citation>
    <scope>NUCLEOTIDE SEQUENCE [LARGE SCALE GENOMIC DNA]</scope>
    <source>
        <strain evidence="1 2">CMW 18300</strain>
    </source>
</reference>
<evidence type="ECO:0008006" key="3">
    <source>
        <dbReference type="Google" id="ProtNLM"/>
    </source>
</evidence>
<evidence type="ECO:0000313" key="2">
    <source>
        <dbReference type="Proteomes" id="UP001583177"/>
    </source>
</evidence>
<dbReference type="EMBL" id="JAWRVE010000013">
    <property type="protein sequence ID" value="KAL1877955.1"/>
    <property type="molecule type" value="Genomic_DNA"/>
</dbReference>
<proteinExistence type="predicted"/>
<organism evidence="1 2">
    <name type="scientific">Diaporthe australafricana</name>
    <dbReference type="NCBI Taxonomy" id="127596"/>
    <lineage>
        <taxon>Eukaryota</taxon>
        <taxon>Fungi</taxon>
        <taxon>Dikarya</taxon>
        <taxon>Ascomycota</taxon>
        <taxon>Pezizomycotina</taxon>
        <taxon>Sordariomycetes</taxon>
        <taxon>Sordariomycetidae</taxon>
        <taxon>Diaporthales</taxon>
        <taxon>Diaporthaceae</taxon>
        <taxon>Diaporthe</taxon>
    </lineage>
</organism>
<keyword evidence="2" id="KW-1185">Reference proteome</keyword>
<dbReference type="PANTHER" id="PTHR42085">
    <property type="entry name" value="F-BOX DOMAIN-CONTAINING PROTEIN"/>
    <property type="match status" value="1"/>
</dbReference>
<protein>
    <recommendedName>
        <fullName evidence="3">F-box domain-containing protein</fullName>
    </recommendedName>
</protein>
<dbReference type="Proteomes" id="UP001583177">
    <property type="component" value="Unassembled WGS sequence"/>
</dbReference>